<reference evidence="3" key="1">
    <citation type="journal article" date="2022" name="Int. J. Mol. Sci.">
        <title>Draft Genome of Tanacetum Coccineum: Genomic Comparison of Closely Related Tanacetum-Family Plants.</title>
        <authorList>
            <person name="Yamashiro T."/>
            <person name="Shiraishi A."/>
            <person name="Nakayama K."/>
            <person name="Satake H."/>
        </authorList>
    </citation>
    <scope>NUCLEOTIDE SEQUENCE</scope>
</reference>
<keyword evidence="1" id="KW-0175">Coiled coil</keyword>
<accession>A0ABQ5B7I8</accession>
<reference evidence="3" key="2">
    <citation type="submission" date="2022-01" db="EMBL/GenBank/DDBJ databases">
        <authorList>
            <person name="Yamashiro T."/>
            <person name="Shiraishi A."/>
            <person name="Satake H."/>
            <person name="Nakayama K."/>
        </authorList>
    </citation>
    <scope>NUCLEOTIDE SEQUENCE</scope>
</reference>
<dbReference type="EMBL" id="BQNB010012911">
    <property type="protein sequence ID" value="GJT09498.1"/>
    <property type="molecule type" value="Genomic_DNA"/>
</dbReference>
<evidence type="ECO:0000313" key="4">
    <source>
        <dbReference type="Proteomes" id="UP001151760"/>
    </source>
</evidence>
<comment type="caution">
    <text evidence="3">The sequence shown here is derived from an EMBL/GenBank/DDBJ whole genome shotgun (WGS) entry which is preliminary data.</text>
</comment>
<sequence>MSSGSQTVGDVVILKFDMHVYTSVLTSDEVKSLVVEYTIPSDLHPCGPPSGLTMNRLPIDKICIYDQYLEPLEINHSVNLFRAFYKLNKQGHWFSFERHSGKGGQGKIFNEFCISLKHCKDCFFLIDRRAIPDAMSWRHQDSSVSDPPPTGVRAKDIHRLYENLIDLCLVYSAMLYAIGLTTIWKHVGHHPVFKDGEGTVATNMSQILKFLMAGGVHVGKGTALATNEVIPQHTNPPLPSGSQILEKSDHQKVVKYENERVLSAKRKAQAAKDRAVWKRAATEGASHRPKKKKTTPFSFALSDSEADGSNRSGSGTHHSASPLNTIIPNEAELTTGVDGPILESVNRAEEDTDHNLDNVEDTTKINSPLSEHSSRSQHSNPSDEDTHNVRNESSHTHASGSTVHGVSSSSGGSHRQAFLRCNLGGDGIGSSLRGDRYKALNEDYRELYESYRSCQDVFDSKESDLTEKLVAVEKERDDLLDKNREREERIKQLEANLDSKTSSLIEAEGVVSTLKGDLERLTVDLSHADLVRHNYVRQLLPTVFQRLLFSDEYKKSLSDVFNLAIAAGCYPYVEKLVESFRLPLGDLHNMWPEGALLGHRLLDSFGASCVPGNVRHLAIGTWTHLERLAFWVMRVTWSLALGLIRSVLRFG</sequence>
<keyword evidence="4" id="KW-1185">Reference proteome</keyword>
<protein>
    <submittedName>
        <fullName evidence="3">Uncharacterized protein</fullName>
    </submittedName>
</protein>
<evidence type="ECO:0000313" key="3">
    <source>
        <dbReference type="EMBL" id="GJT09498.1"/>
    </source>
</evidence>
<evidence type="ECO:0000256" key="2">
    <source>
        <dbReference type="SAM" id="MobiDB-lite"/>
    </source>
</evidence>
<dbReference type="Proteomes" id="UP001151760">
    <property type="component" value="Unassembled WGS sequence"/>
</dbReference>
<feature type="region of interest" description="Disordered" evidence="2">
    <location>
        <begin position="348"/>
        <end position="413"/>
    </location>
</feature>
<proteinExistence type="predicted"/>
<name>A0ABQ5B7I8_9ASTR</name>
<gene>
    <name evidence="3" type="ORF">Tco_0856540</name>
</gene>
<evidence type="ECO:0000256" key="1">
    <source>
        <dbReference type="SAM" id="Coils"/>
    </source>
</evidence>
<feature type="coiled-coil region" evidence="1">
    <location>
        <begin position="462"/>
        <end position="503"/>
    </location>
</feature>
<feature type="compositionally biased region" description="Basic and acidic residues" evidence="2">
    <location>
        <begin position="348"/>
        <end position="363"/>
    </location>
</feature>
<feature type="compositionally biased region" description="Low complexity" evidence="2">
    <location>
        <begin position="399"/>
        <end position="413"/>
    </location>
</feature>
<feature type="region of interest" description="Disordered" evidence="2">
    <location>
        <begin position="264"/>
        <end position="331"/>
    </location>
</feature>
<feature type="compositionally biased region" description="Polar residues" evidence="2">
    <location>
        <begin position="364"/>
        <end position="380"/>
    </location>
</feature>
<organism evidence="3 4">
    <name type="scientific">Tanacetum coccineum</name>
    <dbReference type="NCBI Taxonomy" id="301880"/>
    <lineage>
        <taxon>Eukaryota</taxon>
        <taxon>Viridiplantae</taxon>
        <taxon>Streptophyta</taxon>
        <taxon>Embryophyta</taxon>
        <taxon>Tracheophyta</taxon>
        <taxon>Spermatophyta</taxon>
        <taxon>Magnoliopsida</taxon>
        <taxon>eudicotyledons</taxon>
        <taxon>Gunneridae</taxon>
        <taxon>Pentapetalae</taxon>
        <taxon>asterids</taxon>
        <taxon>campanulids</taxon>
        <taxon>Asterales</taxon>
        <taxon>Asteraceae</taxon>
        <taxon>Asteroideae</taxon>
        <taxon>Anthemideae</taxon>
        <taxon>Anthemidinae</taxon>
        <taxon>Tanacetum</taxon>
    </lineage>
</organism>
<feature type="compositionally biased region" description="Basic and acidic residues" evidence="2">
    <location>
        <begin position="384"/>
        <end position="395"/>
    </location>
</feature>
<feature type="compositionally biased region" description="Polar residues" evidence="2">
    <location>
        <begin position="307"/>
        <end position="327"/>
    </location>
</feature>